<keyword evidence="6" id="KW-1185">Reference proteome</keyword>
<sequence length="142" mass="15681">MRLSLCLLLVILAVHCYEADAAMVCPAVIKESGIFVTGSEETLRKELEKYDAPPEAVEAKLEVKRCVDSKLSTLEKLEIAKVLGRDVLEAMDAVQATNPVQHMLREQGQEKGLGRFTSDPLPMLDKPLVQRAPGNGRELGYF</sequence>
<gene>
    <name evidence="7" type="primary">LOC100751230</name>
</gene>
<dbReference type="AlphaFoldDB" id="A0A9J7GV34"/>
<comment type="subcellular location">
    <subcellularLocation>
        <location evidence="1">Secreted</location>
    </subcellularLocation>
</comment>
<evidence type="ECO:0000256" key="5">
    <source>
        <dbReference type="SAM" id="SignalP"/>
    </source>
</evidence>
<dbReference type="SUPFAM" id="SSF48201">
    <property type="entry name" value="Uteroglobin-like"/>
    <property type="match status" value="1"/>
</dbReference>
<dbReference type="GO" id="GO:0005615">
    <property type="term" value="C:extracellular space"/>
    <property type="evidence" value="ECO:0007669"/>
    <property type="project" value="TreeGrafter"/>
</dbReference>
<name>A0A9J7GV34_CRIGR</name>
<feature type="signal peptide" evidence="5">
    <location>
        <begin position="1"/>
        <end position="21"/>
    </location>
</feature>
<dbReference type="KEGG" id="cge:100751230"/>
<dbReference type="InterPro" id="IPR016126">
    <property type="entry name" value="Secretoglobin"/>
</dbReference>
<keyword evidence="3 5" id="KW-0732">Signal</keyword>
<keyword evidence="2" id="KW-0964">Secreted</keyword>
<organism evidence="6 7">
    <name type="scientific">Cricetulus griseus</name>
    <name type="common">Chinese hamster</name>
    <name type="synonym">Cricetulus barabensis griseus</name>
    <dbReference type="NCBI Taxonomy" id="10029"/>
    <lineage>
        <taxon>Eukaryota</taxon>
        <taxon>Metazoa</taxon>
        <taxon>Chordata</taxon>
        <taxon>Craniata</taxon>
        <taxon>Vertebrata</taxon>
        <taxon>Euteleostomi</taxon>
        <taxon>Mammalia</taxon>
        <taxon>Eutheria</taxon>
        <taxon>Euarchontoglires</taxon>
        <taxon>Glires</taxon>
        <taxon>Rodentia</taxon>
        <taxon>Myomorpha</taxon>
        <taxon>Muroidea</taxon>
        <taxon>Cricetidae</taxon>
        <taxon>Cricetinae</taxon>
        <taxon>Cricetulus</taxon>
    </lineage>
</organism>
<dbReference type="OrthoDB" id="9535440at2759"/>
<dbReference type="PROSITE" id="PS51311">
    <property type="entry name" value="SCGB"/>
    <property type="match status" value="1"/>
</dbReference>
<evidence type="ECO:0000256" key="2">
    <source>
        <dbReference type="ARBA" id="ARBA00022525"/>
    </source>
</evidence>
<protein>
    <submittedName>
        <fullName evidence="7">Prostatic steroid-binding protein C1</fullName>
    </submittedName>
</protein>
<dbReference type="Pfam" id="PF01099">
    <property type="entry name" value="Uteroglobin"/>
    <property type="match status" value="1"/>
</dbReference>
<accession>A0A9J7GV34</accession>
<dbReference type="CDD" id="cd00633">
    <property type="entry name" value="Secretoglobin"/>
    <property type="match status" value="1"/>
</dbReference>
<comment type="similarity">
    <text evidence="4">Belongs to the secretoglobin family. Lipophilin subfamily.</text>
</comment>
<proteinExistence type="inferred from homology"/>
<reference evidence="7" key="3">
    <citation type="submission" date="2025-08" db="UniProtKB">
        <authorList>
            <consortium name="RefSeq"/>
        </authorList>
    </citation>
    <scope>IDENTIFICATION</scope>
    <source>
        <strain evidence="7">17A/GY</strain>
        <tissue evidence="7">Liver</tissue>
    </source>
</reference>
<dbReference type="Gene3D" id="1.20.920.50">
    <property type="match status" value="1"/>
</dbReference>
<dbReference type="GeneID" id="100751230"/>
<dbReference type="InterPro" id="IPR053723">
    <property type="entry name" value="Secretoglobin_Domain_sf"/>
</dbReference>
<feature type="chain" id="PRO_5039933291" evidence="5">
    <location>
        <begin position="22"/>
        <end position="142"/>
    </location>
</feature>
<reference evidence="6" key="2">
    <citation type="journal article" date="2020" name="Biotechnol. Bioeng.">
        <title>Chromosome-scale scaffolds for the Chinese hamster reference genome assembly to facilitate the study of the CHO epigenome.</title>
        <authorList>
            <person name="Hilliard W."/>
            <person name="MacDonald M."/>
            <person name="Lee K.H."/>
        </authorList>
    </citation>
    <scope>NUCLEOTIDE SEQUENCE [LARGE SCALE GENOMIC DNA]</scope>
    <source>
        <strain evidence="6">17A/GY</strain>
    </source>
</reference>
<evidence type="ECO:0000256" key="4">
    <source>
        <dbReference type="ARBA" id="ARBA00038364"/>
    </source>
</evidence>
<dbReference type="InterPro" id="IPR035960">
    <property type="entry name" value="Secretoglobin_sf"/>
</dbReference>
<dbReference type="RefSeq" id="XP_035297478.1">
    <property type="nucleotide sequence ID" value="XM_035441587.1"/>
</dbReference>
<evidence type="ECO:0000313" key="7">
    <source>
        <dbReference type="RefSeq" id="XP_035297478.1"/>
    </source>
</evidence>
<dbReference type="Proteomes" id="UP001108280">
    <property type="component" value="Chromosome 3"/>
</dbReference>
<reference evidence="6" key="1">
    <citation type="journal article" date="2018" name="Biotechnol. Bioeng.">
        <title>A reference genome of the Chinese hamster based on a hybrid assembly strategy.</title>
        <authorList>
            <person name="Rupp O."/>
            <person name="MacDonald M.L."/>
            <person name="Li S."/>
            <person name="Dhiman H."/>
            <person name="Polson S."/>
            <person name="Griep S."/>
            <person name="Heffner K."/>
            <person name="Hernandez I."/>
            <person name="Brinkrolf K."/>
            <person name="Jadhav V."/>
            <person name="Samoudi M."/>
            <person name="Hao H."/>
            <person name="Kingham B."/>
            <person name="Goesmann A."/>
            <person name="Betenbaugh M.J."/>
            <person name="Lewis N.E."/>
            <person name="Borth N."/>
            <person name="Lee K.H."/>
        </authorList>
    </citation>
    <scope>NUCLEOTIDE SEQUENCE [LARGE SCALE GENOMIC DNA]</scope>
    <source>
        <strain evidence="6">17A/GY</strain>
    </source>
</reference>
<dbReference type="PANTHER" id="PTHR11332">
    <property type="entry name" value="SECRETOGLOBIN FAMILY 1D"/>
    <property type="match status" value="1"/>
</dbReference>
<evidence type="ECO:0000313" key="6">
    <source>
        <dbReference type="Proteomes" id="UP001108280"/>
    </source>
</evidence>
<evidence type="ECO:0000256" key="3">
    <source>
        <dbReference type="ARBA" id="ARBA00022729"/>
    </source>
</evidence>
<evidence type="ECO:0000256" key="1">
    <source>
        <dbReference type="ARBA" id="ARBA00004613"/>
    </source>
</evidence>
<dbReference type="PANTHER" id="PTHR11332:SF6">
    <property type="entry name" value="SECRETOGLOBIN FAMILY 1D MEMBER 4"/>
    <property type="match status" value="1"/>
</dbReference>